<comment type="caution">
    <text evidence="2">The sequence shown here is derived from an EMBL/GenBank/DDBJ whole genome shotgun (WGS) entry which is preliminary data.</text>
</comment>
<keyword evidence="3" id="KW-1185">Reference proteome</keyword>
<feature type="chain" id="PRO_5015615480" description="Lipoprotein" evidence="1">
    <location>
        <begin position="24"/>
        <end position="210"/>
    </location>
</feature>
<reference evidence="3" key="1">
    <citation type="submission" date="2018-02" db="EMBL/GenBank/DDBJ databases">
        <title>Genome sequencing of Solimonas sp. HR-BB.</title>
        <authorList>
            <person name="Lee Y."/>
            <person name="Jeon C.O."/>
        </authorList>
    </citation>
    <scope>NUCLEOTIDE SEQUENCE [LARGE SCALE GENOMIC DNA]</scope>
    <source>
        <strain evidence="3">HR-U</strain>
    </source>
</reference>
<organism evidence="2 3">
    <name type="scientific">Siphonobacter curvatus</name>
    <dbReference type="NCBI Taxonomy" id="2094562"/>
    <lineage>
        <taxon>Bacteria</taxon>
        <taxon>Pseudomonadati</taxon>
        <taxon>Bacteroidota</taxon>
        <taxon>Cytophagia</taxon>
        <taxon>Cytophagales</taxon>
        <taxon>Cytophagaceae</taxon>
        <taxon>Siphonobacter</taxon>
    </lineage>
</organism>
<evidence type="ECO:0000313" key="3">
    <source>
        <dbReference type="Proteomes" id="UP000239590"/>
    </source>
</evidence>
<evidence type="ECO:0008006" key="4">
    <source>
        <dbReference type="Google" id="ProtNLM"/>
    </source>
</evidence>
<dbReference type="RefSeq" id="WP_104712914.1">
    <property type="nucleotide sequence ID" value="NZ_PTRA01000001.1"/>
</dbReference>
<proteinExistence type="predicted"/>
<name>A0A2S7IS69_9BACT</name>
<sequence length="210" mass="23052">MKTNAILFLLLSGIVTSCGWVSAAKETADGYQQMTQAARNVSEGTEAINKKVEERRAKGDTLALPFRTLAQFMPTAVAGYETDGEPSGQTTNNEGFSYSSYELKYKKGEDSEVKIELADYNASAALLSMATVAMSSGMEIENENQITKSWATGIESVRGYEEFYKKGKQAKVTVSVGERFLVQVSATNQENTDFVKEVAQSLKLKELTQY</sequence>
<dbReference type="OrthoDB" id="958801at2"/>
<protein>
    <recommendedName>
        <fullName evidence="4">Lipoprotein</fullName>
    </recommendedName>
</protein>
<keyword evidence="1" id="KW-0732">Signal</keyword>
<dbReference type="EMBL" id="PTRA01000001">
    <property type="protein sequence ID" value="PQA60529.1"/>
    <property type="molecule type" value="Genomic_DNA"/>
</dbReference>
<gene>
    <name evidence="2" type="ORF">C5O19_13195</name>
</gene>
<dbReference type="AlphaFoldDB" id="A0A2S7IS69"/>
<dbReference type="PROSITE" id="PS51257">
    <property type="entry name" value="PROKAR_LIPOPROTEIN"/>
    <property type="match status" value="1"/>
</dbReference>
<dbReference type="Proteomes" id="UP000239590">
    <property type="component" value="Unassembled WGS sequence"/>
</dbReference>
<evidence type="ECO:0000313" key="2">
    <source>
        <dbReference type="EMBL" id="PQA60529.1"/>
    </source>
</evidence>
<accession>A0A2S7IS69</accession>
<feature type="signal peptide" evidence="1">
    <location>
        <begin position="1"/>
        <end position="23"/>
    </location>
</feature>
<evidence type="ECO:0000256" key="1">
    <source>
        <dbReference type="SAM" id="SignalP"/>
    </source>
</evidence>